<organism evidence="3 4">
    <name type="scientific">Arthrobacter subterraneus</name>
    <dbReference type="NCBI Taxonomy" id="335973"/>
    <lineage>
        <taxon>Bacteria</taxon>
        <taxon>Bacillati</taxon>
        <taxon>Actinomycetota</taxon>
        <taxon>Actinomycetes</taxon>
        <taxon>Micrococcales</taxon>
        <taxon>Micrococcaceae</taxon>
        <taxon>Arthrobacter</taxon>
    </lineage>
</organism>
<name>A0A1G8GEM8_9MICC</name>
<keyword evidence="4" id="KW-1185">Reference proteome</keyword>
<dbReference type="SUPFAM" id="SSF54909">
    <property type="entry name" value="Dimeric alpha+beta barrel"/>
    <property type="match status" value="1"/>
</dbReference>
<evidence type="ECO:0000313" key="3">
    <source>
        <dbReference type="EMBL" id="SDH92796.1"/>
    </source>
</evidence>
<accession>A0A1G8GEM8</accession>
<protein>
    <recommendedName>
        <fullName evidence="2">YCII-related domain-containing protein</fullName>
    </recommendedName>
</protein>
<evidence type="ECO:0000259" key="2">
    <source>
        <dbReference type="Pfam" id="PF03795"/>
    </source>
</evidence>
<gene>
    <name evidence="3" type="ORF">SAMN04488693_10486</name>
</gene>
<feature type="domain" description="YCII-related" evidence="2">
    <location>
        <begin position="8"/>
        <end position="86"/>
    </location>
</feature>
<dbReference type="InterPro" id="IPR005545">
    <property type="entry name" value="YCII"/>
</dbReference>
<sequence length="98" mass="10619">MSVFAVEYVYGAESAADRDEHRPAHREWLNELVSRGNVLASGPFVDNAGALLLFVADNEAELNDLLKQDPFAAAGVISAVKTTQWNPVIGVLAEHADR</sequence>
<dbReference type="InterPro" id="IPR011008">
    <property type="entry name" value="Dimeric_a/b-barrel"/>
</dbReference>
<dbReference type="Gene3D" id="3.30.70.1060">
    <property type="entry name" value="Dimeric alpha+beta barrel"/>
    <property type="match status" value="1"/>
</dbReference>
<dbReference type="RefSeq" id="WP_026545446.1">
    <property type="nucleotide sequence ID" value="NZ_FNDT01000004.1"/>
</dbReference>
<comment type="similarity">
    <text evidence="1">Belongs to the YciI family.</text>
</comment>
<reference evidence="3 4" key="1">
    <citation type="submission" date="2016-10" db="EMBL/GenBank/DDBJ databases">
        <authorList>
            <person name="de Groot N.N."/>
        </authorList>
    </citation>
    <scope>NUCLEOTIDE SEQUENCE [LARGE SCALE GENOMIC DNA]</scope>
    <source>
        <strain evidence="3 4">NP_1H</strain>
    </source>
</reference>
<dbReference type="PANTHER" id="PTHR37828:SF1">
    <property type="entry name" value="YCII-RELATED DOMAIN-CONTAINING PROTEIN"/>
    <property type="match status" value="1"/>
</dbReference>
<dbReference type="Proteomes" id="UP000199258">
    <property type="component" value="Unassembled WGS sequence"/>
</dbReference>
<evidence type="ECO:0000256" key="1">
    <source>
        <dbReference type="ARBA" id="ARBA00007689"/>
    </source>
</evidence>
<dbReference type="STRING" id="335973.SAMN04488693_10486"/>
<dbReference type="PANTHER" id="PTHR37828">
    <property type="entry name" value="GSR2449 PROTEIN"/>
    <property type="match status" value="1"/>
</dbReference>
<proteinExistence type="inferred from homology"/>
<evidence type="ECO:0000313" key="4">
    <source>
        <dbReference type="Proteomes" id="UP000199258"/>
    </source>
</evidence>
<dbReference type="OrthoDB" id="8968203at2"/>
<dbReference type="Pfam" id="PF03795">
    <property type="entry name" value="YCII"/>
    <property type="match status" value="1"/>
</dbReference>
<dbReference type="AlphaFoldDB" id="A0A1G8GEM8"/>
<dbReference type="EMBL" id="FNDT01000004">
    <property type="protein sequence ID" value="SDH92796.1"/>
    <property type="molecule type" value="Genomic_DNA"/>
</dbReference>